<evidence type="ECO:0000256" key="1">
    <source>
        <dbReference type="SAM" id="MobiDB-lite"/>
    </source>
</evidence>
<keyword evidence="3" id="KW-1185">Reference proteome</keyword>
<reference evidence="2" key="1">
    <citation type="submission" date="2023-04" db="EMBL/GenBank/DDBJ databases">
        <authorList>
            <consortium name="ELIXIR-Norway"/>
        </authorList>
    </citation>
    <scope>NUCLEOTIDE SEQUENCE [LARGE SCALE GENOMIC DNA]</scope>
</reference>
<sequence length="134" mass="14164">MIPPGKPGENDLGKQGGSELHKAGRELRKSRGSCRGFEGSGRHGSVRPLGAAETGGAAVRLPPSRPVSQPRRTISLPHSGQSTILGNANNPGPTALQITWSTTMQPGKRRHSEKGHGKRNCENKMLPISGTKSM</sequence>
<name>A0ABN8Z5C4_RANTA</name>
<gene>
    <name evidence="2" type="ORF">MRATA1EN1_LOCUS18027</name>
</gene>
<organism evidence="2 3">
    <name type="scientific">Rangifer tarandus platyrhynchus</name>
    <name type="common">Svalbard reindeer</name>
    <dbReference type="NCBI Taxonomy" id="3082113"/>
    <lineage>
        <taxon>Eukaryota</taxon>
        <taxon>Metazoa</taxon>
        <taxon>Chordata</taxon>
        <taxon>Craniata</taxon>
        <taxon>Vertebrata</taxon>
        <taxon>Euteleostomi</taxon>
        <taxon>Mammalia</taxon>
        <taxon>Eutheria</taxon>
        <taxon>Laurasiatheria</taxon>
        <taxon>Artiodactyla</taxon>
        <taxon>Ruminantia</taxon>
        <taxon>Pecora</taxon>
        <taxon>Cervidae</taxon>
        <taxon>Odocoileinae</taxon>
        <taxon>Rangifer</taxon>
    </lineage>
</organism>
<evidence type="ECO:0000313" key="2">
    <source>
        <dbReference type="EMBL" id="CAI9169065.1"/>
    </source>
</evidence>
<feature type="compositionally biased region" description="Basic residues" evidence="1">
    <location>
        <begin position="107"/>
        <end position="118"/>
    </location>
</feature>
<dbReference type="Proteomes" id="UP001176941">
    <property type="component" value="Chromosome 28"/>
</dbReference>
<evidence type="ECO:0000313" key="3">
    <source>
        <dbReference type="Proteomes" id="UP001176941"/>
    </source>
</evidence>
<dbReference type="EMBL" id="OX459964">
    <property type="protein sequence ID" value="CAI9169065.1"/>
    <property type="molecule type" value="Genomic_DNA"/>
</dbReference>
<protein>
    <submittedName>
        <fullName evidence="2">Uncharacterized protein</fullName>
    </submittedName>
</protein>
<proteinExistence type="predicted"/>
<feature type="region of interest" description="Disordered" evidence="1">
    <location>
        <begin position="1"/>
        <end position="134"/>
    </location>
</feature>
<feature type="compositionally biased region" description="Polar residues" evidence="1">
    <location>
        <begin position="66"/>
        <end position="105"/>
    </location>
</feature>
<accession>A0ABN8Z5C4</accession>
<feature type="compositionally biased region" description="Basic and acidic residues" evidence="1">
    <location>
        <begin position="19"/>
        <end position="29"/>
    </location>
</feature>